<protein>
    <submittedName>
        <fullName evidence="6">Globin</fullName>
    </submittedName>
</protein>
<dbReference type="PANTHER" id="PTHR47366">
    <property type="entry name" value="TWO-ON-TWO HEMOGLOBIN-3"/>
    <property type="match status" value="1"/>
</dbReference>
<comment type="similarity">
    <text evidence="5">Belongs to the truncated hemoglobin family. Group II subfamily.</text>
</comment>
<name>A0A841TYI7_9BACL</name>
<dbReference type="PANTHER" id="PTHR47366:SF1">
    <property type="entry name" value="TWO-ON-TWO HEMOGLOBIN-3"/>
    <property type="match status" value="1"/>
</dbReference>
<reference evidence="6 7" key="1">
    <citation type="submission" date="2020-08" db="EMBL/GenBank/DDBJ databases">
        <title>Cohnella phylogeny.</title>
        <authorList>
            <person name="Dunlap C."/>
        </authorList>
    </citation>
    <scope>NUCLEOTIDE SEQUENCE [LARGE SCALE GENOMIC DNA]</scope>
    <source>
        <strain evidence="6 7">DSM 25239</strain>
    </source>
</reference>
<comment type="caution">
    <text evidence="6">The sequence shown here is derived from an EMBL/GenBank/DDBJ whole genome shotgun (WGS) entry which is preliminary data.</text>
</comment>
<dbReference type="InterPro" id="IPR012292">
    <property type="entry name" value="Globin/Proto"/>
</dbReference>
<keyword evidence="7" id="KW-1185">Reference proteome</keyword>
<evidence type="ECO:0000256" key="1">
    <source>
        <dbReference type="ARBA" id="ARBA00022448"/>
    </source>
</evidence>
<evidence type="ECO:0000256" key="3">
    <source>
        <dbReference type="ARBA" id="ARBA00022723"/>
    </source>
</evidence>
<sequence>MGVPREKSPDIAKKYEKEAVRVTYSTIYEAAGGGPAIRDLVERFYPKVQEHPLLAPLFPEDIRPVMEKQYQFLTQFFGGPSLYSDLHGHPMMRGRHLPFPITKERADAWLDCMRRALEETSLSPELQRIMLDRLSGPAYHFVNS</sequence>
<keyword evidence="2" id="KW-0349">Heme</keyword>
<keyword evidence="1" id="KW-0813">Transport</keyword>
<dbReference type="GO" id="GO:0046872">
    <property type="term" value="F:metal ion binding"/>
    <property type="evidence" value="ECO:0007669"/>
    <property type="project" value="UniProtKB-KW"/>
</dbReference>
<evidence type="ECO:0000313" key="7">
    <source>
        <dbReference type="Proteomes" id="UP000553776"/>
    </source>
</evidence>
<dbReference type="GO" id="GO:0005344">
    <property type="term" value="F:oxygen carrier activity"/>
    <property type="evidence" value="ECO:0007669"/>
    <property type="project" value="InterPro"/>
</dbReference>
<dbReference type="GO" id="GO:0020037">
    <property type="term" value="F:heme binding"/>
    <property type="evidence" value="ECO:0007669"/>
    <property type="project" value="InterPro"/>
</dbReference>
<evidence type="ECO:0000256" key="5">
    <source>
        <dbReference type="ARBA" id="ARBA00034496"/>
    </source>
</evidence>
<dbReference type="EMBL" id="JACJVR010000044">
    <property type="protein sequence ID" value="MBB6692038.1"/>
    <property type="molecule type" value="Genomic_DNA"/>
</dbReference>
<dbReference type="GO" id="GO:0019825">
    <property type="term" value="F:oxygen binding"/>
    <property type="evidence" value="ECO:0007669"/>
    <property type="project" value="InterPro"/>
</dbReference>
<dbReference type="Proteomes" id="UP000553776">
    <property type="component" value="Unassembled WGS sequence"/>
</dbReference>
<evidence type="ECO:0000256" key="2">
    <source>
        <dbReference type="ARBA" id="ARBA00022617"/>
    </source>
</evidence>
<organism evidence="6 7">
    <name type="scientific">Cohnella xylanilytica</name>
    <dbReference type="NCBI Taxonomy" id="557555"/>
    <lineage>
        <taxon>Bacteria</taxon>
        <taxon>Bacillati</taxon>
        <taxon>Bacillota</taxon>
        <taxon>Bacilli</taxon>
        <taxon>Bacillales</taxon>
        <taxon>Paenibacillaceae</taxon>
        <taxon>Cohnella</taxon>
    </lineage>
</organism>
<dbReference type="Gene3D" id="1.10.490.10">
    <property type="entry name" value="Globins"/>
    <property type="match status" value="1"/>
</dbReference>
<keyword evidence="3" id="KW-0479">Metal-binding</keyword>
<evidence type="ECO:0000256" key="4">
    <source>
        <dbReference type="ARBA" id="ARBA00023004"/>
    </source>
</evidence>
<gene>
    <name evidence="6" type="ORF">H7B90_11565</name>
</gene>
<proteinExistence type="inferred from homology"/>
<evidence type="ECO:0000313" key="6">
    <source>
        <dbReference type="EMBL" id="MBB6692038.1"/>
    </source>
</evidence>
<dbReference type="InterPro" id="IPR001486">
    <property type="entry name" value="Hemoglobin_trunc"/>
</dbReference>
<dbReference type="InterPro" id="IPR044203">
    <property type="entry name" value="GlbO/GLB3-like"/>
</dbReference>
<dbReference type="AlphaFoldDB" id="A0A841TYI7"/>
<dbReference type="Pfam" id="PF01152">
    <property type="entry name" value="Bac_globin"/>
    <property type="match status" value="1"/>
</dbReference>
<accession>A0A841TYI7</accession>
<dbReference type="InterPro" id="IPR009050">
    <property type="entry name" value="Globin-like_sf"/>
</dbReference>
<dbReference type="SUPFAM" id="SSF46458">
    <property type="entry name" value="Globin-like"/>
    <property type="match status" value="1"/>
</dbReference>
<keyword evidence="4" id="KW-0408">Iron</keyword>